<feature type="compositionally biased region" description="Polar residues" evidence="1">
    <location>
        <begin position="242"/>
        <end position="252"/>
    </location>
</feature>
<dbReference type="RefSeq" id="WP_112257928.1">
    <property type="nucleotide sequence ID" value="NZ_QMIG01000006.1"/>
</dbReference>
<evidence type="ECO:0000256" key="2">
    <source>
        <dbReference type="SAM" id="Phobius"/>
    </source>
</evidence>
<evidence type="ECO:0000256" key="1">
    <source>
        <dbReference type="SAM" id="MobiDB-lite"/>
    </source>
</evidence>
<sequence>MGYSGLIYAAIVAAWLAVLVPRWVRRNEEVERARETDVANGVRVLNQPSKSRHAPHRPRADATGESGVTGSDEEGHNDQMPAPANARRGRSKRPLTRDELALRRLSDSFNRAAMRRRRMLFLVMLTTVVVVAGTYAGQLPGWAPALSIGALVGFLALARRAAVEQQRRLAVLRRRIARQRARDAASEQASEGSAADEETGKRIAVLDPPEPQAPAEDTWEPVKVPLPTYMTKPKAPRATRTIDLSQPGSWTSGRLEPGKSFDLPSHTANGSASAQQARESEAGAEETPEKRRAVGE</sequence>
<accession>A0A329QSM4</accession>
<dbReference type="OrthoDB" id="3218604at2"/>
<keyword evidence="4" id="KW-1185">Reference proteome</keyword>
<dbReference type="Proteomes" id="UP000250462">
    <property type="component" value="Unassembled WGS sequence"/>
</dbReference>
<feature type="region of interest" description="Disordered" evidence="1">
    <location>
        <begin position="181"/>
        <end position="296"/>
    </location>
</feature>
<feature type="region of interest" description="Disordered" evidence="1">
    <location>
        <begin position="41"/>
        <end position="97"/>
    </location>
</feature>
<keyword evidence="2" id="KW-1133">Transmembrane helix</keyword>
<comment type="caution">
    <text evidence="3">The sequence shown here is derived from an EMBL/GenBank/DDBJ whole genome shotgun (WGS) entry which is preliminary data.</text>
</comment>
<feature type="transmembrane region" description="Helical" evidence="2">
    <location>
        <begin position="119"/>
        <end position="136"/>
    </location>
</feature>
<organism evidence="3 4">
    <name type="scientific">Phytoactinopolyspora halophila</name>
    <dbReference type="NCBI Taxonomy" id="1981511"/>
    <lineage>
        <taxon>Bacteria</taxon>
        <taxon>Bacillati</taxon>
        <taxon>Actinomycetota</taxon>
        <taxon>Actinomycetes</taxon>
        <taxon>Jiangellales</taxon>
        <taxon>Jiangellaceae</taxon>
        <taxon>Phytoactinopolyspora</taxon>
    </lineage>
</organism>
<feature type="compositionally biased region" description="Basic and acidic residues" evidence="1">
    <location>
        <begin position="287"/>
        <end position="296"/>
    </location>
</feature>
<evidence type="ECO:0000313" key="3">
    <source>
        <dbReference type="EMBL" id="RAW15325.1"/>
    </source>
</evidence>
<feature type="transmembrane region" description="Helical" evidence="2">
    <location>
        <begin position="6"/>
        <end position="24"/>
    </location>
</feature>
<evidence type="ECO:0000313" key="4">
    <source>
        <dbReference type="Proteomes" id="UP000250462"/>
    </source>
</evidence>
<gene>
    <name evidence="3" type="ORF">DPM12_08660</name>
</gene>
<keyword evidence="2" id="KW-0812">Transmembrane</keyword>
<feature type="transmembrane region" description="Helical" evidence="2">
    <location>
        <begin position="142"/>
        <end position="158"/>
    </location>
</feature>
<proteinExistence type="predicted"/>
<reference evidence="3 4" key="1">
    <citation type="submission" date="2018-06" db="EMBL/GenBank/DDBJ databases">
        <title>Phytoactinopolyspora halophila sp. nov., a novel halophilic actinomycete isolated from a saline soil in China.</title>
        <authorList>
            <person name="Tang S.-K."/>
        </authorList>
    </citation>
    <scope>NUCLEOTIDE SEQUENCE [LARGE SCALE GENOMIC DNA]</scope>
    <source>
        <strain evidence="3 4">YIM 96934</strain>
    </source>
</reference>
<name>A0A329QSM4_9ACTN</name>
<keyword evidence="2" id="KW-0472">Membrane</keyword>
<protein>
    <submittedName>
        <fullName evidence="3">Uncharacterized protein</fullName>
    </submittedName>
</protein>
<dbReference type="AlphaFoldDB" id="A0A329QSM4"/>
<dbReference type="EMBL" id="QMIG01000006">
    <property type="protein sequence ID" value="RAW15325.1"/>
    <property type="molecule type" value="Genomic_DNA"/>
</dbReference>